<sequence>PRSQRQVKTGGVVPRSQRQATDRVVVLRSQRQVTNRVVVSRSQRHHRALDSCSHLSCDSCHKSSNSNSAVCNKLFVSNRIHLTYYTIDVDGQVCRQHKQLASEKGKESMLGRFHYEFSLSCRLIEAYTRPQN</sequence>
<protein>
    <submittedName>
        <fullName evidence="2">Uncharacterized protein</fullName>
    </submittedName>
</protein>
<reference evidence="2" key="1">
    <citation type="submission" date="2014-12" db="EMBL/GenBank/DDBJ databases">
        <title>Insight into the proteome of Arion vulgaris.</title>
        <authorList>
            <person name="Aradska J."/>
            <person name="Bulat T."/>
            <person name="Smidak R."/>
            <person name="Sarate P."/>
            <person name="Gangsoo J."/>
            <person name="Sialana F."/>
            <person name="Bilban M."/>
            <person name="Lubec G."/>
        </authorList>
    </citation>
    <scope>NUCLEOTIDE SEQUENCE</scope>
    <source>
        <tissue evidence="2">Skin</tissue>
    </source>
</reference>
<dbReference type="AlphaFoldDB" id="A0A0B6ZNA7"/>
<gene>
    <name evidence="2" type="primary">ORF69920</name>
</gene>
<accession>A0A0B6ZNA7</accession>
<feature type="region of interest" description="Disordered" evidence="1">
    <location>
        <begin position="1"/>
        <end position="21"/>
    </location>
</feature>
<organism evidence="2">
    <name type="scientific">Arion vulgaris</name>
    <dbReference type="NCBI Taxonomy" id="1028688"/>
    <lineage>
        <taxon>Eukaryota</taxon>
        <taxon>Metazoa</taxon>
        <taxon>Spiralia</taxon>
        <taxon>Lophotrochozoa</taxon>
        <taxon>Mollusca</taxon>
        <taxon>Gastropoda</taxon>
        <taxon>Heterobranchia</taxon>
        <taxon>Euthyneura</taxon>
        <taxon>Panpulmonata</taxon>
        <taxon>Eupulmonata</taxon>
        <taxon>Stylommatophora</taxon>
        <taxon>Helicina</taxon>
        <taxon>Arionoidea</taxon>
        <taxon>Arionidae</taxon>
        <taxon>Arion</taxon>
    </lineage>
</organism>
<dbReference type="EMBL" id="HACG01022481">
    <property type="protein sequence ID" value="CEK69346.1"/>
    <property type="molecule type" value="Transcribed_RNA"/>
</dbReference>
<evidence type="ECO:0000256" key="1">
    <source>
        <dbReference type="SAM" id="MobiDB-lite"/>
    </source>
</evidence>
<proteinExistence type="predicted"/>
<feature type="non-terminal residue" evidence="2">
    <location>
        <position position="1"/>
    </location>
</feature>
<evidence type="ECO:0000313" key="2">
    <source>
        <dbReference type="EMBL" id="CEK69346.1"/>
    </source>
</evidence>
<name>A0A0B6ZNA7_9EUPU</name>